<organism evidence="4 5">
    <name type="scientific">Candidatus Nomurabacteria bacterium GW2011_GWE1_35_16</name>
    <dbReference type="NCBI Taxonomy" id="1618761"/>
    <lineage>
        <taxon>Bacteria</taxon>
        <taxon>Candidatus Nomuraibacteriota</taxon>
    </lineage>
</organism>
<evidence type="ECO:0000313" key="4">
    <source>
        <dbReference type="EMBL" id="KKP66731.1"/>
    </source>
</evidence>
<sequence>MKKILIIDDDEVFVKTLQDFLPKEKYETVHAKDGVEGLGIIDKDRPNLIILDLLMPRMGGMEFLDDLREKKLEKEIPILISSQLSKIEDISKAIVAGMDIGVKGYIIKASENLDMIVSEIEKTLEKYSA</sequence>
<dbReference type="Proteomes" id="UP000034952">
    <property type="component" value="Unassembled WGS sequence"/>
</dbReference>
<evidence type="ECO:0000256" key="2">
    <source>
        <dbReference type="PROSITE-ProRule" id="PRU00169"/>
    </source>
</evidence>
<evidence type="ECO:0000259" key="3">
    <source>
        <dbReference type="PROSITE" id="PS50110"/>
    </source>
</evidence>
<dbReference type="Gene3D" id="3.40.50.2300">
    <property type="match status" value="1"/>
</dbReference>
<accession>A0A0G0BSR8</accession>
<dbReference type="SMART" id="SM00448">
    <property type="entry name" value="REC"/>
    <property type="match status" value="1"/>
</dbReference>
<dbReference type="InterPro" id="IPR011006">
    <property type="entry name" value="CheY-like_superfamily"/>
</dbReference>
<dbReference type="SUPFAM" id="SSF52172">
    <property type="entry name" value="CheY-like"/>
    <property type="match status" value="1"/>
</dbReference>
<protein>
    <submittedName>
        <fullName evidence="4">Sigma-54 dependent transcriptional regulator</fullName>
    </submittedName>
</protein>
<evidence type="ECO:0000313" key="5">
    <source>
        <dbReference type="Proteomes" id="UP000034952"/>
    </source>
</evidence>
<gene>
    <name evidence="4" type="ORF">UR64_C0003G0024</name>
</gene>
<dbReference type="PANTHER" id="PTHR44591:SF3">
    <property type="entry name" value="RESPONSE REGULATORY DOMAIN-CONTAINING PROTEIN"/>
    <property type="match status" value="1"/>
</dbReference>
<comment type="caution">
    <text evidence="4">The sequence shown here is derived from an EMBL/GenBank/DDBJ whole genome shotgun (WGS) entry which is preliminary data.</text>
</comment>
<dbReference type="EMBL" id="LBPY01000003">
    <property type="protein sequence ID" value="KKP66731.1"/>
    <property type="molecule type" value="Genomic_DNA"/>
</dbReference>
<evidence type="ECO:0000256" key="1">
    <source>
        <dbReference type="ARBA" id="ARBA00022553"/>
    </source>
</evidence>
<dbReference type="InterPro" id="IPR001789">
    <property type="entry name" value="Sig_transdc_resp-reg_receiver"/>
</dbReference>
<reference evidence="4 5" key="1">
    <citation type="journal article" date="2015" name="Nature">
        <title>rRNA introns, odd ribosomes, and small enigmatic genomes across a large radiation of phyla.</title>
        <authorList>
            <person name="Brown C.T."/>
            <person name="Hug L.A."/>
            <person name="Thomas B.C."/>
            <person name="Sharon I."/>
            <person name="Castelle C.J."/>
            <person name="Singh A."/>
            <person name="Wilkins M.J."/>
            <person name="Williams K.H."/>
            <person name="Banfield J.F."/>
        </authorList>
    </citation>
    <scope>NUCLEOTIDE SEQUENCE [LARGE SCALE GENOMIC DNA]</scope>
</reference>
<proteinExistence type="predicted"/>
<name>A0A0G0BSR8_9BACT</name>
<keyword evidence="1 2" id="KW-0597">Phosphoprotein</keyword>
<dbReference type="AlphaFoldDB" id="A0A0G0BSR8"/>
<feature type="domain" description="Response regulatory" evidence="3">
    <location>
        <begin position="3"/>
        <end position="123"/>
    </location>
</feature>
<dbReference type="Pfam" id="PF00072">
    <property type="entry name" value="Response_reg"/>
    <property type="match status" value="1"/>
</dbReference>
<dbReference type="PANTHER" id="PTHR44591">
    <property type="entry name" value="STRESS RESPONSE REGULATOR PROTEIN 1"/>
    <property type="match status" value="1"/>
</dbReference>
<dbReference type="PROSITE" id="PS50110">
    <property type="entry name" value="RESPONSE_REGULATORY"/>
    <property type="match status" value="1"/>
</dbReference>
<dbReference type="InterPro" id="IPR050595">
    <property type="entry name" value="Bact_response_regulator"/>
</dbReference>
<dbReference type="GO" id="GO:0000160">
    <property type="term" value="P:phosphorelay signal transduction system"/>
    <property type="evidence" value="ECO:0007669"/>
    <property type="project" value="InterPro"/>
</dbReference>
<feature type="modified residue" description="4-aspartylphosphate" evidence="2">
    <location>
        <position position="52"/>
    </location>
</feature>